<evidence type="ECO:0000256" key="1">
    <source>
        <dbReference type="SAM" id="MobiDB-lite"/>
    </source>
</evidence>
<dbReference type="Proteomes" id="UP000053989">
    <property type="component" value="Unassembled WGS sequence"/>
</dbReference>
<gene>
    <name evidence="2" type="ORF">SCLCIDRAFT_7453</name>
</gene>
<feature type="region of interest" description="Disordered" evidence="1">
    <location>
        <begin position="1"/>
        <end position="20"/>
    </location>
</feature>
<evidence type="ECO:0000313" key="3">
    <source>
        <dbReference type="Proteomes" id="UP000053989"/>
    </source>
</evidence>
<dbReference type="AlphaFoldDB" id="A0A0C3ASP3"/>
<sequence length="490" mass="54407">MPRALDPSEETEPASSPDSELVVVPSPNFTIDPRQPANLLGARDRLSQGILMPLFPSMSGQLNAIAREFNFPNTLGISLYCKVITNGTTMSPRISEYSWKYLCSLLPTIRSNPGTQEMVTIGSIEFDIDLNKAAWMNEWVSGTVQNTAQPTFSRFTHFTSRTSTNFVDNSSPLTSRTGQVATQTPPPLPMECSPGHERECQQSSSHDSPLCPAPSACSDQVTAANDTETNTERLVTHRAPGVPAKAPIEHSGFELYPEYSSSVFSICSDANSRDKEKITINLPSRFPWLYVYRWVYPYITPYPEICAEVTAPGTFQTLSSSESLPEQPFTYTDPPVYPWNVLHIYPQMTIGDCCITAVEQTNRPLIDAFCTFLMALATAPKAYGPIFKVQQLVRIVVCSEQLVLSMAPQLLTTKLVVPRTGKPLGRTLINQYEGTGKRMGRFMLLFLVSQRNGGMAGFSILLICYMTKLSEVEWAGVRVVIRNLYCPHRI</sequence>
<dbReference type="OrthoDB" id="3269353at2759"/>
<keyword evidence="3" id="KW-1185">Reference proteome</keyword>
<feature type="region of interest" description="Disordered" evidence="1">
    <location>
        <begin position="166"/>
        <end position="186"/>
    </location>
</feature>
<accession>A0A0C3ASP3</accession>
<proteinExistence type="predicted"/>
<dbReference type="HOGENOM" id="CLU_556873_0_0_1"/>
<reference evidence="3" key="2">
    <citation type="submission" date="2015-01" db="EMBL/GenBank/DDBJ databases">
        <title>Evolutionary Origins and Diversification of the Mycorrhizal Mutualists.</title>
        <authorList>
            <consortium name="DOE Joint Genome Institute"/>
            <consortium name="Mycorrhizal Genomics Consortium"/>
            <person name="Kohler A."/>
            <person name="Kuo A."/>
            <person name="Nagy L.G."/>
            <person name="Floudas D."/>
            <person name="Copeland A."/>
            <person name="Barry K.W."/>
            <person name="Cichocki N."/>
            <person name="Veneault-Fourrey C."/>
            <person name="LaButti K."/>
            <person name="Lindquist E.A."/>
            <person name="Lipzen A."/>
            <person name="Lundell T."/>
            <person name="Morin E."/>
            <person name="Murat C."/>
            <person name="Riley R."/>
            <person name="Ohm R."/>
            <person name="Sun H."/>
            <person name="Tunlid A."/>
            <person name="Henrissat B."/>
            <person name="Grigoriev I.V."/>
            <person name="Hibbett D.S."/>
            <person name="Martin F."/>
        </authorList>
    </citation>
    <scope>NUCLEOTIDE SEQUENCE [LARGE SCALE GENOMIC DNA]</scope>
    <source>
        <strain evidence="3">Foug A</strain>
    </source>
</reference>
<dbReference type="STRING" id="1036808.A0A0C3ASP3"/>
<reference evidence="2 3" key="1">
    <citation type="submission" date="2014-04" db="EMBL/GenBank/DDBJ databases">
        <authorList>
            <consortium name="DOE Joint Genome Institute"/>
            <person name="Kuo A."/>
            <person name="Kohler A."/>
            <person name="Nagy L.G."/>
            <person name="Floudas D."/>
            <person name="Copeland A."/>
            <person name="Barry K.W."/>
            <person name="Cichocki N."/>
            <person name="Veneault-Fourrey C."/>
            <person name="LaButti K."/>
            <person name="Lindquist E.A."/>
            <person name="Lipzen A."/>
            <person name="Lundell T."/>
            <person name="Morin E."/>
            <person name="Murat C."/>
            <person name="Sun H."/>
            <person name="Tunlid A."/>
            <person name="Henrissat B."/>
            <person name="Grigoriev I.V."/>
            <person name="Hibbett D.S."/>
            <person name="Martin F."/>
            <person name="Nordberg H.P."/>
            <person name="Cantor M.N."/>
            <person name="Hua S.X."/>
        </authorList>
    </citation>
    <scope>NUCLEOTIDE SEQUENCE [LARGE SCALE GENOMIC DNA]</scope>
    <source>
        <strain evidence="2 3">Foug A</strain>
    </source>
</reference>
<dbReference type="InParanoid" id="A0A0C3ASP3"/>
<dbReference type="EMBL" id="KN822011">
    <property type="protein sequence ID" value="KIM67962.1"/>
    <property type="molecule type" value="Genomic_DNA"/>
</dbReference>
<protein>
    <submittedName>
        <fullName evidence="2">Uncharacterized protein</fullName>
    </submittedName>
</protein>
<organism evidence="2 3">
    <name type="scientific">Scleroderma citrinum Foug A</name>
    <dbReference type="NCBI Taxonomy" id="1036808"/>
    <lineage>
        <taxon>Eukaryota</taxon>
        <taxon>Fungi</taxon>
        <taxon>Dikarya</taxon>
        <taxon>Basidiomycota</taxon>
        <taxon>Agaricomycotina</taxon>
        <taxon>Agaricomycetes</taxon>
        <taxon>Agaricomycetidae</taxon>
        <taxon>Boletales</taxon>
        <taxon>Sclerodermatineae</taxon>
        <taxon>Sclerodermataceae</taxon>
        <taxon>Scleroderma</taxon>
    </lineage>
</organism>
<name>A0A0C3ASP3_9AGAM</name>
<feature type="compositionally biased region" description="Polar residues" evidence="1">
    <location>
        <begin position="166"/>
        <end position="183"/>
    </location>
</feature>
<evidence type="ECO:0000313" key="2">
    <source>
        <dbReference type="EMBL" id="KIM67962.1"/>
    </source>
</evidence>